<dbReference type="OrthoDB" id="5599468at2759"/>
<dbReference type="PANTHER" id="PTHR47383:SF8">
    <property type="entry name" value="OS01G0768300 PROTEIN"/>
    <property type="match status" value="1"/>
</dbReference>
<reference evidence="4" key="1">
    <citation type="journal article" date="2020" name="bioRxiv">
        <title>Comparative genomics of Chlamydomonas.</title>
        <authorList>
            <person name="Craig R.J."/>
            <person name="Hasan A.R."/>
            <person name="Ness R.W."/>
            <person name="Keightley P.D."/>
        </authorList>
    </citation>
    <scope>NUCLEOTIDE SEQUENCE</scope>
    <source>
        <strain evidence="4">CCAP 11/70</strain>
    </source>
</reference>
<keyword evidence="1" id="KW-0175">Coiled coil</keyword>
<keyword evidence="5" id="KW-1185">Reference proteome</keyword>
<comment type="caution">
    <text evidence="4">The sequence shown here is derived from an EMBL/GenBank/DDBJ whole genome shotgun (WGS) entry which is preliminary data.</text>
</comment>
<dbReference type="PANTHER" id="PTHR47383">
    <property type="entry name" value="OS03G0659800 PROTEIN"/>
    <property type="match status" value="1"/>
</dbReference>
<name>A0A835YDB2_9CHLO</name>
<dbReference type="EMBL" id="JAEHOE010000003">
    <property type="protein sequence ID" value="KAG2500506.1"/>
    <property type="molecule type" value="Genomic_DNA"/>
</dbReference>
<evidence type="ECO:0000256" key="2">
    <source>
        <dbReference type="SAM" id="MobiDB-lite"/>
    </source>
</evidence>
<dbReference type="InterPro" id="IPR058935">
    <property type="entry name" value="At4g15545-like_C"/>
</dbReference>
<feature type="coiled-coil region" evidence="1">
    <location>
        <begin position="27"/>
        <end position="82"/>
    </location>
</feature>
<evidence type="ECO:0000259" key="3">
    <source>
        <dbReference type="Pfam" id="PF25972"/>
    </source>
</evidence>
<dbReference type="Pfam" id="PF25972">
    <property type="entry name" value="At4g15545_C"/>
    <property type="match status" value="1"/>
</dbReference>
<sequence length="287" mass="31785">MQVLPQDPFAQLELASRIAQHALASKASQMEAEGQQLREALVQKQNHIKMLERRVSTLELELADMASKSKQAVEEAHRLQSEKGLLADTVKRLHKEVARLEAFKKNLLSHLHDEDEPGLEPSVAAADVAGERLVNEVLASVSKAPPMPPPSAYTVRMTATTPGYPTTSGRSVYGQATPQAPPQSVPLYATAPTQQSQYGSAPPQQSQYGSAPASPPRIDGKEFFRQARAQLSYEQFSQFLNNIRELNAGRQSREETLRRSRDIFGPTHQEMYVMFEALLSRHSGTML</sequence>
<dbReference type="InterPro" id="IPR058936">
    <property type="entry name" value="At4g15545-like"/>
</dbReference>
<organism evidence="4 5">
    <name type="scientific">Edaphochlamys debaryana</name>
    <dbReference type="NCBI Taxonomy" id="47281"/>
    <lineage>
        <taxon>Eukaryota</taxon>
        <taxon>Viridiplantae</taxon>
        <taxon>Chlorophyta</taxon>
        <taxon>core chlorophytes</taxon>
        <taxon>Chlorophyceae</taxon>
        <taxon>CS clade</taxon>
        <taxon>Chlamydomonadales</taxon>
        <taxon>Chlamydomonadales incertae sedis</taxon>
        <taxon>Edaphochlamys</taxon>
    </lineage>
</organism>
<evidence type="ECO:0000313" key="4">
    <source>
        <dbReference type="EMBL" id="KAG2500506.1"/>
    </source>
</evidence>
<dbReference type="AlphaFoldDB" id="A0A835YDB2"/>
<evidence type="ECO:0000313" key="5">
    <source>
        <dbReference type="Proteomes" id="UP000612055"/>
    </source>
</evidence>
<evidence type="ECO:0000256" key="1">
    <source>
        <dbReference type="SAM" id="Coils"/>
    </source>
</evidence>
<gene>
    <name evidence="4" type="ORF">HYH03_001283</name>
</gene>
<feature type="compositionally biased region" description="Polar residues" evidence="2">
    <location>
        <begin position="191"/>
        <end position="209"/>
    </location>
</feature>
<protein>
    <recommendedName>
        <fullName evidence="3">At4g15545-like C-terminal domain-containing protein</fullName>
    </recommendedName>
</protein>
<dbReference type="Proteomes" id="UP000612055">
    <property type="component" value="Unassembled WGS sequence"/>
</dbReference>
<accession>A0A835YDB2</accession>
<feature type="region of interest" description="Disordered" evidence="2">
    <location>
        <begin position="158"/>
        <end position="219"/>
    </location>
</feature>
<feature type="domain" description="At4g15545-like C-terminal" evidence="3">
    <location>
        <begin position="216"/>
        <end position="282"/>
    </location>
</feature>
<proteinExistence type="predicted"/>
<feature type="compositionally biased region" description="Polar residues" evidence="2">
    <location>
        <begin position="158"/>
        <end position="178"/>
    </location>
</feature>